<dbReference type="EMBL" id="JBJQOH010000003">
    <property type="protein sequence ID" value="KAL3692933.1"/>
    <property type="molecule type" value="Genomic_DNA"/>
</dbReference>
<comment type="caution">
    <text evidence="1">The sequence shown here is derived from an EMBL/GenBank/DDBJ whole genome shotgun (WGS) entry which is preliminary data.</text>
</comment>
<accession>A0ABD3HND9</accession>
<sequence length="234" mass="26054">MIVALLEEPEKKPSTPIVLTSLQEPEQTDSTPIVPKSLEERIDQTLASLATGWKLEAMKVVYGLIKTPEAVETGVTPISHLCYKELEVKTEKLKELAHGKQAHIELLTGRIATLQSAFRAHEAQAILLETTYHMCEKPKEVKDLISAKYLETLRSKVEDVTRIMELEGLLEASRIAAPKRSDGGYTRAFTEMVQAQLRQLSRILSVTDGDGLTSAIAFIAKERAGDVITFRQER</sequence>
<organism evidence="1 2">
    <name type="scientific">Riccia sorocarpa</name>
    <dbReference type="NCBI Taxonomy" id="122646"/>
    <lineage>
        <taxon>Eukaryota</taxon>
        <taxon>Viridiplantae</taxon>
        <taxon>Streptophyta</taxon>
        <taxon>Embryophyta</taxon>
        <taxon>Marchantiophyta</taxon>
        <taxon>Marchantiopsida</taxon>
        <taxon>Marchantiidae</taxon>
        <taxon>Marchantiales</taxon>
        <taxon>Ricciaceae</taxon>
        <taxon>Riccia</taxon>
    </lineage>
</organism>
<reference evidence="1 2" key="1">
    <citation type="submission" date="2024-09" db="EMBL/GenBank/DDBJ databases">
        <title>Chromosome-scale assembly of Riccia sorocarpa.</title>
        <authorList>
            <person name="Paukszto L."/>
        </authorList>
    </citation>
    <scope>NUCLEOTIDE SEQUENCE [LARGE SCALE GENOMIC DNA]</scope>
    <source>
        <strain evidence="1">LP-2024</strain>
        <tissue evidence="1">Aerial parts of the thallus</tissue>
    </source>
</reference>
<dbReference type="Proteomes" id="UP001633002">
    <property type="component" value="Unassembled WGS sequence"/>
</dbReference>
<protein>
    <submittedName>
        <fullName evidence="1">Uncharacterized protein</fullName>
    </submittedName>
</protein>
<name>A0ABD3HND9_9MARC</name>
<dbReference type="AlphaFoldDB" id="A0ABD3HND9"/>
<gene>
    <name evidence="1" type="ORF">R1sor_006584</name>
</gene>
<evidence type="ECO:0000313" key="2">
    <source>
        <dbReference type="Proteomes" id="UP001633002"/>
    </source>
</evidence>
<evidence type="ECO:0000313" key="1">
    <source>
        <dbReference type="EMBL" id="KAL3692933.1"/>
    </source>
</evidence>
<keyword evidence="2" id="KW-1185">Reference proteome</keyword>
<proteinExistence type="predicted"/>